<feature type="transmembrane region" description="Helical" evidence="1">
    <location>
        <begin position="154"/>
        <end position="177"/>
    </location>
</feature>
<dbReference type="RefSeq" id="WP_271435382.1">
    <property type="nucleotide sequence ID" value="NZ_CP073355.1"/>
</dbReference>
<keyword evidence="1" id="KW-0812">Transmembrane</keyword>
<sequence>MMDIVVSFFKRVERMVENRYLIVEYLFGDIMRFLEEHGISPLWLIFFLVTAINIGGILFDTSKMFTGKKLSFKERWRLFWKDVNLGKSVMVILLYPISLLAIGLGYWFIFLVILVMLGIHFILSTNKVVSKVEGESGFSRFKRRWKEYWKGFDFFKGTIVFSWVVLLFGSIGMQIVLSRSK</sequence>
<dbReference type="AlphaFoldDB" id="A0AAX3BDB7"/>
<dbReference type="Proteomes" id="UP001056539">
    <property type="component" value="Chromosome"/>
</dbReference>
<keyword evidence="1" id="KW-0472">Membrane</keyword>
<reference evidence="2" key="2">
    <citation type="submission" date="2022-06" db="EMBL/GenBank/DDBJ databases">
        <title>Thermospira aquatica gen. nov., sp. nov.</title>
        <authorList>
            <person name="Ben Ali Gam Z."/>
            <person name="Labat M."/>
        </authorList>
    </citation>
    <scope>NUCLEOTIDE SEQUENCE</scope>
    <source>
        <strain evidence="2">F1F22</strain>
    </source>
</reference>
<organism evidence="2 3">
    <name type="scientific">Thermospira aquatica</name>
    <dbReference type="NCBI Taxonomy" id="2828656"/>
    <lineage>
        <taxon>Bacteria</taxon>
        <taxon>Pseudomonadati</taxon>
        <taxon>Spirochaetota</taxon>
        <taxon>Spirochaetia</taxon>
        <taxon>Brevinematales</taxon>
        <taxon>Thermospiraceae</taxon>
        <taxon>Thermospira</taxon>
    </lineage>
</organism>
<accession>A0AAX3BDB7</accession>
<dbReference type="EMBL" id="CP073355">
    <property type="protein sequence ID" value="URA10249.1"/>
    <property type="molecule type" value="Genomic_DNA"/>
</dbReference>
<reference evidence="2" key="1">
    <citation type="submission" date="2021-04" db="EMBL/GenBank/DDBJ databases">
        <authorList>
            <person name="Postec A."/>
        </authorList>
    </citation>
    <scope>NUCLEOTIDE SEQUENCE</scope>
    <source>
        <strain evidence="2">F1F22</strain>
    </source>
</reference>
<name>A0AAX3BDB7_9SPIR</name>
<dbReference type="KEGG" id="taqu:KDW03_00120"/>
<feature type="transmembrane region" description="Helical" evidence="1">
    <location>
        <begin position="41"/>
        <end position="59"/>
    </location>
</feature>
<feature type="transmembrane region" description="Helical" evidence="1">
    <location>
        <begin position="104"/>
        <end position="123"/>
    </location>
</feature>
<keyword evidence="3" id="KW-1185">Reference proteome</keyword>
<gene>
    <name evidence="2" type="ORF">KDW03_00120</name>
</gene>
<evidence type="ECO:0000313" key="2">
    <source>
        <dbReference type="EMBL" id="URA10249.1"/>
    </source>
</evidence>
<protein>
    <submittedName>
        <fullName evidence="2">Uncharacterized protein</fullName>
    </submittedName>
</protein>
<evidence type="ECO:0000313" key="3">
    <source>
        <dbReference type="Proteomes" id="UP001056539"/>
    </source>
</evidence>
<evidence type="ECO:0000256" key="1">
    <source>
        <dbReference type="SAM" id="Phobius"/>
    </source>
</evidence>
<proteinExistence type="predicted"/>
<keyword evidence="1" id="KW-1133">Transmembrane helix</keyword>